<keyword evidence="2" id="KW-1185">Reference proteome</keyword>
<protein>
    <submittedName>
        <fullName evidence="1">Phage repressor protein</fullName>
    </submittedName>
</protein>
<dbReference type="InterPro" id="IPR036388">
    <property type="entry name" value="WH-like_DNA-bd_sf"/>
</dbReference>
<evidence type="ECO:0000313" key="2">
    <source>
        <dbReference type="Proteomes" id="UP001596312"/>
    </source>
</evidence>
<dbReference type="SUPFAM" id="SSF46785">
    <property type="entry name" value="Winged helix' DNA-binding domain"/>
    <property type="match status" value="1"/>
</dbReference>
<gene>
    <name evidence="1" type="ORF">ACFQGH_05830</name>
</gene>
<sequence length="105" mass="11867">MSDDGLLTRLMRGGFREQEPRLRIDWMTHTDERIMEHLDERGSSGPGAIAASLEKSEEYVADRCRQLAIRDLLAAEGDGEYRLSERGRGFLAGEVEPEELADDED</sequence>
<organism evidence="1 2">
    <name type="scientific">Halalkalicoccus tibetensis</name>
    <dbReference type="NCBI Taxonomy" id="175632"/>
    <lineage>
        <taxon>Archaea</taxon>
        <taxon>Methanobacteriati</taxon>
        <taxon>Methanobacteriota</taxon>
        <taxon>Stenosarchaea group</taxon>
        <taxon>Halobacteria</taxon>
        <taxon>Halobacteriales</taxon>
        <taxon>Halococcaceae</taxon>
        <taxon>Halalkalicoccus</taxon>
    </lineage>
</organism>
<name>A0ABD5V1A3_9EURY</name>
<evidence type="ECO:0000313" key="1">
    <source>
        <dbReference type="EMBL" id="MFC6904716.1"/>
    </source>
</evidence>
<proteinExistence type="predicted"/>
<dbReference type="InterPro" id="IPR036390">
    <property type="entry name" value="WH_DNA-bd_sf"/>
</dbReference>
<dbReference type="AlphaFoldDB" id="A0ABD5V1A3"/>
<dbReference type="EMBL" id="JBHSXQ010000002">
    <property type="protein sequence ID" value="MFC6904716.1"/>
    <property type="molecule type" value="Genomic_DNA"/>
</dbReference>
<dbReference type="RefSeq" id="WP_340603231.1">
    <property type="nucleotide sequence ID" value="NZ_JBBMXV010000002.1"/>
</dbReference>
<comment type="caution">
    <text evidence="1">The sequence shown here is derived from an EMBL/GenBank/DDBJ whole genome shotgun (WGS) entry which is preliminary data.</text>
</comment>
<reference evidence="1 2" key="1">
    <citation type="journal article" date="2019" name="Int. J. Syst. Evol. Microbiol.">
        <title>The Global Catalogue of Microorganisms (GCM) 10K type strain sequencing project: providing services to taxonomists for standard genome sequencing and annotation.</title>
        <authorList>
            <consortium name="The Broad Institute Genomics Platform"/>
            <consortium name="The Broad Institute Genome Sequencing Center for Infectious Disease"/>
            <person name="Wu L."/>
            <person name="Ma J."/>
        </authorList>
    </citation>
    <scope>NUCLEOTIDE SEQUENCE [LARGE SCALE GENOMIC DNA]</scope>
    <source>
        <strain evidence="1 2">CGMCC 1.3240</strain>
    </source>
</reference>
<dbReference type="Proteomes" id="UP001596312">
    <property type="component" value="Unassembled WGS sequence"/>
</dbReference>
<dbReference type="Gene3D" id="1.10.10.10">
    <property type="entry name" value="Winged helix-like DNA-binding domain superfamily/Winged helix DNA-binding domain"/>
    <property type="match status" value="1"/>
</dbReference>
<accession>A0ABD5V1A3</accession>